<gene>
    <name evidence="7" type="ORF">SAMN06297229_1008</name>
</gene>
<feature type="transmembrane region" description="Helical" evidence="6">
    <location>
        <begin position="68"/>
        <end position="90"/>
    </location>
</feature>
<dbReference type="PANTHER" id="PTHR43461">
    <property type="entry name" value="TRANSMEMBRANE PROTEIN 256"/>
    <property type="match status" value="1"/>
</dbReference>
<dbReference type="InterPro" id="IPR006696">
    <property type="entry name" value="DUF423"/>
</dbReference>
<accession>A0A1Y6EQ13</accession>
<dbReference type="RefSeq" id="WP_086434129.1">
    <property type="nucleotide sequence ID" value="NZ_FXWH01000001.1"/>
</dbReference>
<reference evidence="8" key="1">
    <citation type="submission" date="2017-04" db="EMBL/GenBank/DDBJ databases">
        <authorList>
            <person name="Varghese N."/>
            <person name="Submissions S."/>
        </authorList>
    </citation>
    <scope>NUCLEOTIDE SEQUENCE [LARGE SCALE GENOMIC DNA]</scope>
</reference>
<evidence type="ECO:0000313" key="7">
    <source>
        <dbReference type="EMBL" id="SMQ64359.1"/>
    </source>
</evidence>
<dbReference type="Proteomes" id="UP000194450">
    <property type="component" value="Unassembled WGS sequence"/>
</dbReference>
<dbReference type="Pfam" id="PF04241">
    <property type="entry name" value="DUF423"/>
    <property type="match status" value="1"/>
</dbReference>
<evidence type="ECO:0000256" key="1">
    <source>
        <dbReference type="ARBA" id="ARBA00004141"/>
    </source>
</evidence>
<keyword evidence="5 6" id="KW-0472">Membrane</keyword>
<evidence type="ECO:0000256" key="5">
    <source>
        <dbReference type="ARBA" id="ARBA00023136"/>
    </source>
</evidence>
<dbReference type="PANTHER" id="PTHR43461:SF1">
    <property type="entry name" value="TRANSMEMBRANE PROTEIN 256"/>
    <property type="match status" value="1"/>
</dbReference>
<evidence type="ECO:0000256" key="2">
    <source>
        <dbReference type="ARBA" id="ARBA00009694"/>
    </source>
</evidence>
<evidence type="ECO:0000313" key="8">
    <source>
        <dbReference type="Proteomes" id="UP000194450"/>
    </source>
</evidence>
<protein>
    <submittedName>
        <fullName evidence="7">Uncharacterized membrane protein YgdD, TMEM256/DUF423 family</fullName>
    </submittedName>
</protein>
<feature type="transmembrane region" description="Helical" evidence="6">
    <location>
        <begin position="42"/>
        <end position="61"/>
    </location>
</feature>
<feature type="transmembrane region" description="Helical" evidence="6">
    <location>
        <begin position="96"/>
        <end position="121"/>
    </location>
</feature>
<name>A0A1Y6EQ13_9GAMM</name>
<dbReference type="AlphaFoldDB" id="A0A1Y6EQ13"/>
<comment type="subcellular location">
    <subcellularLocation>
        <location evidence="1">Membrane</location>
        <topology evidence="1">Multi-pass membrane protein</topology>
    </subcellularLocation>
</comment>
<dbReference type="OrthoDB" id="9802121at2"/>
<proteinExistence type="inferred from homology"/>
<comment type="similarity">
    <text evidence="2">Belongs to the UPF0382 family.</text>
</comment>
<organism evidence="7 8">
    <name type="scientific">Pseudidiomarina planktonica</name>
    <dbReference type="NCBI Taxonomy" id="1323738"/>
    <lineage>
        <taxon>Bacteria</taxon>
        <taxon>Pseudomonadati</taxon>
        <taxon>Pseudomonadota</taxon>
        <taxon>Gammaproteobacteria</taxon>
        <taxon>Alteromonadales</taxon>
        <taxon>Idiomarinaceae</taxon>
        <taxon>Pseudidiomarina</taxon>
    </lineage>
</organism>
<evidence type="ECO:0000256" key="4">
    <source>
        <dbReference type="ARBA" id="ARBA00022989"/>
    </source>
</evidence>
<evidence type="ECO:0000256" key="6">
    <source>
        <dbReference type="SAM" id="Phobius"/>
    </source>
</evidence>
<sequence>MSYLFIIIAALFGLTAVVLGAAASHALRSKLAEPLFNAMQTGIQYQFYHTLALFMVALLLIQMPSRWLLVSGWLFVAGMILFSGSLYLLALTGQSWFGPITPLGGLCLMAGWLSLAIAAIVKFQEH</sequence>
<dbReference type="GO" id="GO:0005886">
    <property type="term" value="C:plasma membrane"/>
    <property type="evidence" value="ECO:0007669"/>
    <property type="project" value="TreeGrafter"/>
</dbReference>
<keyword evidence="4 6" id="KW-1133">Transmembrane helix</keyword>
<dbReference type="EMBL" id="FXWH01000001">
    <property type="protein sequence ID" value="SMQ64359.1"/>
    <property type="molecule type" value="Genomic_DNA"/>
</dbReference>
<keyword evidence="8" id="KW-1185">Reference proteome</keyword>
<keyword evidence="3 6" id="KW-0812">Transmembrane</keyword>
<evidence type="ECO:0000256" key="3">
    <source>
        <dbReference type="ARBA" id="ARBA00022692"/>
    </source>
</evidence>